<evidence type="ECO:0000313" key="3">
    <source>
        <dbReference type="EMBL" id="ELR24444.1"/>
    </source>
</evidence>
<name>L8HFY0_ACACF</name>
<sequence>MNKEYEDLLNYITTFERSQQQEEIKLAEEVAKHKHTQQSIRNAQANIERYKQSLEAMQNSMKNMRRQHLEEKKASKQLRDATKHLKEELRLLDERVIKASEEASKKRAFYTLAMEQAKERSRLLQLAYARGDCTSAVASLSTSSSDEAAEEKQLKQKLELLKARLQTELDEKEKLQMMKQKKKRDEEAAAHPTPMDTENAAAAKVAEREAELLLHRNVVQGQKDLLEQQKKLQESTIKEFHDLDGYGTKLNQTYEELQQYCSELEAAEVPPCSRCNKKKGEKHGQQEDPIVQD</sequence>
<dbReference type="GeneID" id="14925467"/>
<dbReference type="VEuPathDB" id="AmoebaDB:ACA1_333240"/>
<feature type="region of interest" description="Disordered" evidence="2">
    <location>
        <begin position="171"/>
        <end position="196"/>
    </location>
</feature>
<keyword evidence="4" id="KW-1185">Reference proteome</keyword>
<dbReference type="KEGG" id="acan:ACA1_333240"/>
<feature type="coiled-coil region" evidence="1">
    <location>
        <begin position="33"/>
        <end position="102"/>
    </location>
</feature>
<organism evidence="3 4">
    <name type="scientific">Acanthamoeba castellanii (strain ATCC 30010 / Neff)</name>
    <dbReference type="NCBI Taxonomy" id="1257118"/>
    <lineage>
        <taxon>Eukaryota</taxon>
        <taxon>Amoebozoa</taxon>
        <taxon>Discosea</taxon>
        <taxon>Longamoebia</taxon>
        <taxon>Centramoebida</taxon>
        <taxon>Acanthamoebidae</taxon>
        <taxon>Acanthamoeba</taxon>
    </lineage>
</organism>
<accession>L8HFY0</accession>
<reference evidence="3 4" key="1">
    <citation type="journal article" date="2013" name="Genome Biol.">
        <title>Genome of Acanthamoeba castellanii highlights extensive lateral gene transfer and early evolution of tyrosine kinase signaling.</title>
        <authorList>
            <person name="Clarke M."/>
            <person name="Lohan A.J."/>
            <person name="Liu B."/>
            <person name="Lagkouvardos I."/>
            <person name="Roy S."/>
            <person name="Zafar N."/>
            <person name="Bertelli C."/>
            <person name="Schilde C."/>
            <person name="Kianianmomeni A."/>
            <person name="Burglin T.R."/>
            <person name="Frech C."/>
            <person name="Turcotte B."/>
            <person name="Kopec K.O."/>
            <person name="Synnott J.M."/>
            <person name="Choo C."/>
            <person name="Paponov I."/>
            <person name="Finkler A."/>
            <person name="Soon Heng Tan C."/>
            <person name="Hutchins A.P."/>
            <person name="Weinmeier T."/>
            <person name="Rattei T."/>
            <person name="Chu J.S."/>
            <person name="Gimenez G."/>
            <person name="Irimia M."/>
            <person name="Rigden D.J."/>
            <person name="Fitzpatrick D.A."/>
            <person name="Lorenzo-Morales J."/>
            <person name="Bateman A."/>
            <person name="Chiu C.H."/>
            <person name="Tang P."/>
            <person name="Hegemann P."/>
            <person name="Fromm H."/>
            <person name="Raoult D."/>
            <person name="Greub G."/>
            <person name="Miranda-Saavedra D."/>
            <person name="Chen N."/>
            <person name="Nash P."/>
            <person name="Ginger M.L."/>
            <person name="Horn M."/>
            <person name="Schaap P."/>
            <person name="Caler L."/>
            <person name="Loftus B."/>
        </authorList>
    </citation>
    <scope>NUCLEOTIDE SEQUENCE [LARGE SCALE GENOMIC DNA]</scope>
    <source>
        <strain evidence="3 4">Neff</strain>
    </source>
</reference>
<gene>
    <name evidence="3" type="ORF">ACA1_333240</name>
</gene>
<evidence type="ECO:0000256" key="1">
    <source>
        <dbReference type="SAM" id="Coils"/>
    </source>
</evidence>
<dbReference type="Proteomes" id="UP000011083">
    <property type="component" value="Unassembled WGS sequence"/>
</dbReference>
<proteinExistence type="predicted"/>
<feature type="region of interest" description="Disordered" evidence="2">
    <location>
        <begin position="273"/>
        <end position="293"/>
    </location>
</feature>
<evidence type="ECO:0000256" key="2">
    <source>
        <dbReference type="SAM" id="MobiDB-lite"/>
    </source>
</evidence>
<dbReference type="RefSeq" id="XP_004355018.1">
    <property type="nucleotide sequence ID" value="XM_004354966.1"/>
</dbReference>
<evidence type="ECO:0000313" key="4">
    <source>
        <dbReference type="Proteomes" id="UP000011083"/>
    </source>
</evidence>
<protein>
    <submittedName>
        <fullName evidence="3">Uncharacterized protein</fullName>
    </submittedName>
</protein>
<dbReference type="AlphaFoldDB" id="L8HFY0"/>
<dbReference type="EMBL" id="KB007819">
    <property type="protein sequence ID" value="ELR24444.1"/>
    <property type="molecule type" value="Genomic_DNA"/>
</dbReference>
<keyword evidence="1" id="KW-0175">Coiled coil</keyword>